<evidence type="ECO:0000313" key="2">
    <source>
        <dbReference type="EMBL" id="KAF6152249.1"/>
    </source>
</evidence>
<dbReference type="AlphaFoldDB" id="A0A7J7MBK6"/>
<dbReference type="GO" id="GO:0050661">
    <property type="term" value="F:NADP binding"/>
    <property type="evidence" value="ECO:0007669"/>
    <property type="project" value="InterPro"/>
</dbReference>
<dbReference type="OrthoDB" id="1702017at2759"/>
<dbReference type="Proteomes" id="UP000541444">
    <property type="component" value="Unassembled WGS sequence"/>
</dbReference>
<dbReference type="Gene3D" id="3.40.50.720">
    <property type="entry name" value="NAD(P)-binding Rossmann-like Domain"/>
    <property type="match status" value="1"/>
</dbReference>
<dbReference type="InterPro" id="IPR036291">
    <property type="entry name" value="NAD(P)-bd_dom_sf"/>
</dbReference>
<dbReference type="PANTHER" id="PTHR43580">
    <property type="entry name" value="OXIDOREDUCTASE GLYR1-RELATED"/>
    <property type="match status" value="1"/>
</dbReference>
<dbReference type="InterPro" id="IPR006115">
    <property type="entry name" value="6PGDH_NADP-bd"/>
</dbReference>
<dbReference type="Pfam" id="PF03446">
    <property type="entry name" value="NAD_binding_2"/>
    <property type="match status" value="1"/>
</dbReference>
<protein>
    <recommendedName>
        <fullName evidence="1">6-phosphogluconate dehydrogenase NADP-binding domain-containing protein</fullName>
    </recommendedName>
</protein>
<reference evidence="2 3" key="1">
    <citation type="journal article" date="2020" name="IScience">
        <title>Genome Sequencing of the Endangered Kingdonia uniflora (Circaeasteraceae, Ranunculales) Reveals Potential Mechanisms of Evolutionary Specialization.</title>
        <authorList>
            <person name="Sun Y."/>
            <person name="Deng T."/>
            <person name="Zhang A."/>
            <person name="Moore M.J."/>
            <person name="Landis J.B."/>
            <person name="Lin N."/>
            <person name="Zhang H."/>
            <person name="Zhang X."/>
            <person name="Huang J."/>
            <person name="Zhang X."/>
            <person name="Sun H."/>
            <person name="Wang H."/>
        </authorList>
    </citation>
    <scope>NUCLEOTIDE SEQUENCE [LARGE SCALE GENOMIC DNA]</scope>
    <source>
        <strain evidence="2">TB1705</strain>
        <tissue evidence="2">Leaf</tissue>
    </source>
</reference>
<dbReference type="SUPFAM" id="SSF51735">
    <property type="entry name" value="NAD(P)-binding Rossmann-fold domains"/>
    <property type="match status" value="1"/>
</dbReference>
<comment type="caution">
    <text evidence="2">The sequence shown here is derived from an EMBL/GenBank/DDBJ whole genome shotgun (WGS) entry which is preliminary data.</text>
</comment>
<dbReference type="InterPro" id="IPR051265">
    <property type="entry name" value="HIBADH-related_NP60_sf"/>
</dbReference>
<feature type="domain" description="6-phosphogluconate dehydrogenase NADP-binding" evidence="1">
    <location>
        <begin position="58"/>
        <end position="105"/>
    </location>
</feature>
<evidence type="ECO:0000313" key="3">
    <source>
        <dbReference type="Proteomes" id="UP000541444"/>
    </source>
</evidence>
<dbReference type="PANTHER" id="PTHR43580:SF2">
    <property type="entry name" value="CYTOKINE-LIKE NUCLEAR FACTOR N-PAC"/>
    <property type="match status" value="1"/>
</dbReference>
<dbReference type="GO" id="GO:0009507">
    <property type="term" value="C:chloroplast"/>
    <property type="evidence" value="ECO:0007669"/>
    <property type="project" value="TreeGrafter"/>
</dbReference>
<organism evidence="2 3">
    <name type="scientific">Kingdonia uniflora</name>
    <dbReference type="NCBI Taxonomy" id="39325"/>
    <lineage>
        <taxon>Eukaryota</taxon>
        <taxon>Viridiplantae</taxon>
        <taxon>Streptophyta</taxon>
        <taxon>Embryophyta</taxon>
        <taxon>Tracheophyta</taxon>
        <taxon>Spermatophyta</taxon>
        <taxon>Magnoliopsida</taxon>
        <taxon>Ranunculales</taxon>
        <taxon>Circaeasteraceae</taxon>
        <taxon>Kingdonia</taxon>
    </lineage>
</organism>
<sequence length="113" mass="12344">MAICSLAFVPQIPIHLKRIPISSFLIKSIPAFSSQTLTTTSASKGLYVSLCEFEYFSVGCDVTIWNRTKSKCDPLISLGAKYKPSPEEVASYCDVTFAMLADPESAVCICCFT</sequence>
<dbReference type="EMBL" id="JACGCM010001644">
    <property type="protein sequence ID" value="KAF6152249.1"/>
    <property type="molecule type" value="Genomic_DNA"/>
</dbReference>
<evidence type="ECO:0000259" key="1">
    <source>
        <dbReference type="Pfam" id="PF03446"/>
    </source>
</evidence>
<name>A0A7J7MBK6_9MAGN</name>
<accession>A0A7J7MBK6</accession>
<gene>
    <name evidence="2" type="ORF">GIB67_005903</name>
</gene>
<proteinExistence type="predicted"/>
<keyword evidence="3" id="KW-1185">Reference proteome</keyword>